<feature type="transmembrane region" description="Helical" evidence="8">
    <location>
        <begin position="56"/>
        <end position="76"/>
    </location>
</feature>
<dbReference type="CDD" id="cd06550">
    <property type="entry name" value="TM_ABC_iron-siderophores_like"/>
    <property type="match status" value="1"/>
</dbReference>
<evidence type="ECO:0000313" key="10">
    <source>
        <dbReference type="Proteomes" id="UP000076519"/>
    </source>
</evidence>
<reference evidence="9 10" key="1">
    <citation type="submission" date="2015-08" db="EMBL/GenBank/DDBJ databases">
        <title>Draft Genome Sequences of 11 Lactococcus lactis subspecies cremoris strains.</title>
        <authorList>
            <person name="Wels M."/>
            <person name="Backus L."/>
            <person name="Boekhorst J."/>
            <person name="Dijkstra A."/>
            <person name="Beerthuizen M."/>
            <person name="Siezen R."/>
            <person name="Bachmann H."/>
            <person name="Van Hijum S."/>
        </authorList>
    </citation>
    <scope>NUCLEOTIDE SEQUENCE [LARGE SCALE GENOMIC DNA]</scope>
    <source>
        <strain evidence="9 10">KW10</strain>
    </source>
</reference>
<proteinExistence type="inferred from homology"/>
<dbReference type="Gene3D" id="1.10.3470.10">
    <property type="entry name" value="ABC transporter involved in vitamin B12 uptake, BtuC"/>
    <property type="match status" value="1"/>
</dbReference>
<dbReference type="GO" id="GO:0033214">
    <property type="term" value="P:siderophore-iron import into cell"/>
    <property type="evidence" value="ECO:0007669"/>
    <property type="project" value="TreeGrafter"/>
</dbReference>
<evidence type="ECO:0000256" key="3">
    <source>
        <dbReference type="ARBA" id="ARBA00022448"/>
    </source>
</evidence>
<feature type="transmembrane region" description="Helical" evidence="8">
    <location>
        <begin position="192"/>
        <end position="216"/>
    </location>
</feature>
<dbReference type="PANTHER" id="PTHR30472">
    <property type="entry name" value="FERRIC ENTEROBACTIN TRANSPORT SYSTEM PERMEASE PROTEIN"/>
    <property type="match status" value="1"/>
</dbReference>
<dbReference type="GO" id="GO:0022857">
    <property type="term" value="F:transmembrane transporter activity"/>
    <property type="evidence" value="ECO:0007669"/>
    <property type="project" value="InterPro"/>
</dbReference>
<feature type="transmembrane region" description="Helical" evidence="8">
    <location>
        <begin position="282"/>
        <end position="302"/>
    </location>
</feature>
<comment type="subcellular location">
    <subcellularLocation>
        <location evidence="1">Cell membrane</location>
        <topology evidence="1">Multi-pass membrane protein</topology>
    </subcellularLocation>
</comment>
<evidence type="ECO:0000256" key="5">
    <source>
        <dbReference type="ARBA" id="ARBA00022692"/>
    </source>
</evidence>
<dbReference type="EMBL" id="LIYF01000014">
    <property type="protein sequence ID" value="KZK07349.1"/>
    <property type="molecule type" value="Genomic_DNA"/>
</dbReference>
<keyword evidence="6 8" id="KW-1133">Transmembrane helix</keyword>
<accession>A0A170MYQ5</accession>
<gene>
    <name evidence="9" type="ORF">AB996_0785</name>
</gene>
<evidence type="ECO:0000256" key="4">
    <source>
        <dbReference type="ARBA" id="ARBA00022475"/>
    </source>
</evidence>
<keyword evidence="7 8" id="KW-0472">Membrane</keyword>
<dbReference type="AlphaFoldDB" id="A0A170MYQ5"/>
<dbReference type="SUPFAM" id="SSF81345">
    <property type="entry name" value="ABC transporter involved in vitamin B12 uptake, BtuC"/>
    <property type="match status" value="1"/>
</dbReference>
<organism evidence="9 10">
    <name type="scientific">Lactococcus lactis subsp. cremoris</name>
    <name type="common">Streptococcus cremoris</name>
    <dbReference type="NCBI Taxonomy" id="1359"/>
    <lineage>
        <taxon>Bacteria</taxon>
        <taxon>Bacillati</taxon>
        <taxon>Bacillota</taxon>
        <taxon>Bacilli</taxon>
        <taxon>Lactobacillales</taxon>
        <taxon>Streptococcaceae</taxon>
        <taxon>Lactococcus</taxon>
    </lineage>
</organism>
<feature type="transmembrane region" description="Helical" evidence="8">
    <location>
        <begin position="88"/>
        <end position="111"/>
    </location>
</feature>
<feature type="transmembrane region" description="Helical" evidence="8">
    <location>
        <begin position="117"/>
        <end position="140"/>
    </location>
</feature>
<feature type="transmembrane region" description="Helical" evidence="8">
    <location>
        <begin position="5"/>
        <end position="22"/>
    </location>
</feature>
<keyword evidence="5 8" id="KW-0812">Transmembrane</keyword>
<dbReference type="PROSITE" id="PS51257">
    <property type="entry name" value="PROKAR_LIPOPROTEIN"/>
    <property type="match status" value="1"/>
</dbReference>
<evidence type="ECO:0000256" key="7">
    <source>
        <dbReference type="ARBA" id="ARBA00023136"/>
    </source>
</evidence>
<dbReference type="InterPro" id="IPR000522">
    <property type="entry name" value="ABC_transptr_permease_BtuC"/>
</dbReference>
<dbReference type="PATRIC" id="fig|1359.32.peg.1570"/>
<name>A0A170MYQ5_LACLC</name>
<dbReference type="RefSeq" id="WP_063281430.1">
    <property type="nucleotide sequence ID" value="NZ_LIYF01000014.1"/>
</dbReference>
<evidence type="ECO:0000256" key="8">
    <source>
        <dbReference type="SAM" id="Phobius"/>
    </source>
</evidence>
<sequence length="345" mass="38547">MKKSLLFFATVFILFISCYYSLVSGTYNLTNSQLINILFEHNVNSQAWLILWEFRIPRLILSALVGGSLAIAGYILQTLTRNPIADAGLLGINSGSAFGSVLYYFIVGSYYTEANQIQSIFLIIFGILGALFALLLNFSLSLNTSGLNMSRFILNGIGINIGFSALTTYFSLKINNDDYSRVNTWLQGSISQANWISINQIFPWVLITFPLILIFQKHLNLLRYSDSQLKNIGFSMSYWRLLFILLAAILVCSSVIAAGNVAFVGLIIPYLSLKFFNHGSKWLIPAIFINGISLVTLCDTFVRNIFAPNELPLNSIIGLVGIPYLFLIFITNSNKVRKKNNATNY</sequence>
<comment type="similarity">
    <text evidence="2">Belongs to the binding-protein-dependent transport system permease family. FecCD subfamily.</text>
</comment>
<dbReference type="Pfam" id="PF01032">
    <property type="entry name" value="FecCD"/>
    <property type="match status" value="1"/>
</dbReference>
<dbReference type="Proteomes" id="UP000076519">
    <property type="component" value="Unassembled WGS sequence"/>
</dbReference>
<feature type="transmembrane region" description="Helical" evidence="8">
    <location>
        <begin position="152"/>
        <end position="172"/>
    </location>
</feature>
<protein>
    <submittedName>
        <fullName evidence="9">Ferrichrome transport system permease protein FhuG</fullName>
    </submittedName>
</protein>
<comment type="caution">
    <text evidence="9">The sequence shown here is derived from an EMBL/GenBank/DDBJ whole genome shotgun (WGS) entry which is preliminary data.</text>
</comment>
<keyword evidence="3" id="KW-0813">Transport</keyword>
<dbReference type="InterPro" id="IPR037294">
    <property type="entry name" value="ABC_BtuC-like"/>
</dbReference>
<evidence type="ECO:0000256" key="2">
    <source>
        <dbReference type="ARBA" id="ARBA00007935"/>
    </source>
</evidence>
<evidence type="ECO:0000256" key="1">
    <source>
        <dbReference type="ARBA" id="ARBA00004651"/>
    </source>
</evidence>
<evidence type="ECO:0000313" key="9">
    <source>
        <dbReference type="EMBL" id="KZK07349.1"/>
    </source>
</evidence>
<dbReference type="GO" id="GO:0005886">
    <property type="term" value="C:plasma membrane"/>
    <property type="evidence" value="ECO:0007669"/>
    <property type="project" value="UniProtKB-SubCell"/>
</dbReference>
<feature type="transmembrane region" description="Helical" evidence="8">
    <location>
        <begin position="237"/>
        <end position="270"/>
    </location>
</feature>
<dbReference type="PANTHER" id="PTHR30472:SF24">
    <property type="entry name" value="FERRIC ENTEROBACTIN TRANSPORT SYSTEM PERMEASE PROTEIN FEPG"/>
    <property type="match status" value="1"/>
</dbReference>
<keyword evidence="4" id="KW-1003">Cell membrane</keyword>
<feature type="transmembrane region" description="Helical" evidence="8">
    <location>
        <begin position="311"/>
        <end position="330"/>
    </location>
</feature>
<evidence type="ECO:0000256" key="6">
    <source>
        <dbReference type="ARBA" id="ARBA00022989"/>
    </source>
</evidence>